<protein>
    <submittedName>
        <fullName evidence="1">BTB/POZ domain-containing protein POB1</fullName>
    </submittedName>
</protein>
<evidence type="ECO:0000313" key="2">
    <source>
        <dbReference type="Proteomes" id="UP000288805"/>
    </source>
</evidence>
<organism evidence="1 2">
    <name type="scientific">Vitis vinifera</name>
    <name type="common">Grape</name>
    <dbReference type="NCBI Taxonomy" id="29760"/>
    <lineage>
        <taxon>Eukaryota</taxon>
        <taxon>Viridiplantae</taxon>
        <taxon>Streptophyta</taxon>
        <taxon>Embryophyta</taxon>
        <taxon>Tracheophyta</taxon>
        <taxon>Spermatophyta</taxon>
        <taxon>Magnoliopsida</taxon>
        <taxon>eudicotyledons</taxon>
        <taxon>Gunneridae</taxon>
        <taxon>Pentapetalae</taxon>
        <taxon>rosids</taxon>
        <taxon>Vitales</taxon>
        <taxon>Vitaceae</taxon>
        <taxon>Viteae</taxon>
        <taxon>Vitis</taxon>
    </lineage>
</organism>
<dbReference type="Proteomes" id="UP000288805">
    <property type="component" value="Unassembled WGS sequence"/>
</dbReference>
<reference evidence="1 2" key="1">
    <citation type="journal article" date="2018" name="PLoS Genet.">
        <title>Population sequencing reveals clonal diversity and ancestral inbreeding in the grapevine cultivar Chardonnay.</title>
        <authorList>
            <person name="Roach M.J."/>
            <person name="Johnson D.L."/>
            <person name="Bohlmann J."/>
            <person name="van Vuuren H.J."/>
            <person name="Jones S.J."/>
            <person name="Pretorius I.S."/>
            <person name="Schmidt S.A."/>
            <person name="Borneman A.R."/>
        </authorList>
    </citation>
    <scope>NUCLEOTIDE SEQUENCE [LARGE SCALE GENOMIC DNA]</scope>
    <source>
        <strain evidence="2">cv. Chardonnay</strain>
        <tissue evidence="1">Leaf</tissue>
    </source>
</reference>
<dbReference type="InterPro" id="IPR045890">
    <property type="entry name" value="POB1-like"/>
</dbReference>
<dbReference type="AlphaFoldDB" id="A0A438ECA5"/>
<gene>
    <name evidence="1" type="primary">POB1_0</name>
    <name evidence="1" type="ORF">CK203_067569</name>
</gene>
<sequence length="109" mass="12531">MIPESALLCLELPSSALMAEAVQPLTDVAKQYLVASEDAVYDFVLKWARARYHKNWRSDMKSLAVLEAPFFKAEAPHRQRSLAAEDTALIYRCFVERAYKYRSVKVVEF</sequence>
<dbReference type="EMBL" id="QGNW01001336">
    <property type="protein sequence ID" value="RVW45140.1"/>
    <property type="molecule type" value="Genomic_DNA"/>
</dbReference>
<dbReference type="PANTHER" id="PTHR46336:SF3">
    <property type="entry name" value="BTB_POZ DOMAIN-CONTAINING PROTEIN POB1"/>
    <property type="match status" value="1"/>
</dbReference>
<accession>A0A438ECA5</accession>
<comment type="caution">
    <text evidence="1">The sequence shown here is derived from an EMBL/GenBank/DDBJ whole genome shotgun (WGS) entry which is preliminary data.</text>
</comment>
<evidence type="ECO:0000313" key="1">
    <source>
        <dbReference type="EMBL" id="RVW45140.1"/>
    </source>
</evidence>
<name>A0A438ECA5_VITVI</name>
<dbReference type="PANTHER" id="PTHR46336">
    <property type="entry name" value="OS02G0260700 PROTEIN"/>
    <property type="match status" value="1"/>
</dbReference>
<proteinExistence type="predicted"/>